<feature type="compositionally biased region" description="Low complexity" evidence="1">
    <location>
        <begin position="57"/>
        <end position="69"/>
    </location>
</feature>
<sequence>PLTLAYKYCPNPNRLHFLYPLAAAASSDRPCRRPESAVPEQTLASHDGAAERHRPAEPAGGAREAQAQEEAPRPVSQLLLHGRQVPGLLQHHYCVQPLTDRRGVPRLPNGALPANGWQGQAHRGLLLPPQGRLNRSLSLKASRC</sequence>
<keyword evidence="3" id="KW-1185">Reference proteome</keyword>
<reference evidence="2" key="3">
    <citation type="submission" date="2022-06" db="UniProtKB">
        <authorList>
            <consortium name="EnsemblPlants"/>
        </authorList>
    </citation>
    <scope>IDENTIFICATION</scope>
</reference>
<feature type="region of interest" description="Disordered" evidence="1">
    <location>
        <begin position="28"/>
        <end position="73"/>
    </location>
</feature>
<dbReference type="AlphaFoldDB" id="A0A8R7U571"/>
<dbReference type="EnsemblPlants" id="TuG1812G0400000799.01.T01">
    <property type="protein sequence ID" value="TuG1812G0400000799.01.T01"/>
    <property type="gene ID" value="TuG1812G0400000799.01"/>
</dbReference>
<protein>
    <submittedName>
        <fullName evidence="2">Uncharacterized protein</fullName>
    </submittedName>
</protein>
<accession>A0A8R7U571</accession>
<reference evidence="2" key="2">
    <citation type="submission" date="2018-03" db="EMBL/GenBank/DDBJ databases">
        <title>The Triticum urartu genome reveals the dynamic nature of wheat genome evolution.</title>
        <authorList>
            <person name="Ling H."/>
            <person name="Ma B."/>
            <person name="Shi X."/>
            <person name="Liu H."/>
            <person name="Dong L."/>
            <person name="Sun H."/>
            <person name="Cao Y."/>
            <person name="Gao Q."/>
            <person name="Zheng S."/>
            <person name="Li Y."/>
            <person name="Yu Y."/>
            <person name="Du H."/>
            <person name="Qi M."/>
            <person name="Li Y."/>
            <person name="Yu H."/>
            <person name="Cui Y."/>
            <person name="Wang N."/>
            <person name="Chen C."/>
            <person name="Wu H."/>
            <person name="Zhao Y."/>
            <person name="Zhang J."/>
            <person name="Li Y."/>
            <person name="Zhou W."/>
            <person name="Zhang B."/>
            <person name="Hu W."/>
            <person name="Eijk M."/>
            <person name="Tang J."/>
            <person name="Witsenboer H."/>
            <person name="Zhao S."/>
            <person name="Li Z."/>
            <person name="Zhang A."/>
            <person name="Wang D."/>
            <person name="Liang C."/>
        </authorList>
    </citation>
    <scope>NUCLEOTIDE SEQUENCE [LARGE SCALE GENOMIC DNA]</scope>
    <source>
        <strain evidence="2">cv. G1812</strain>
    </source>
</reference>
<evidence type="ECO:0000256" key="1">
    <source>
        <dbReference type="SAM" id="MobiDB-lite"/>
    </source>
</evidence>
<organism evidence="2 3">
    <name type="scientific">Triticum urartu</name>
    <name type="common">Red wild einkorn</name>
    <name type="synonym">Crithodium urartu</name>
    <dbReference type="NCBI Taxonomy" id="4572"/>
    <lineage>
        <taxon>Eukaryota</taxon>
        <taxon>Viridiplantae</taxon>
        <taxon>Streptophyta</taxon>
        <taxon>Embryophyta</taxon>
        <taxon>Tracheophyta</taxon>
        <taxon>Spermatophyta</taxon>
        <taxon>Magnoliopsida</taxon>
        <taxon>Liliopsida</taxon>
        <taxon>Poales</taxon>
        <taxon>Poaceae</taxon>
        <taxon>BOP clade</taxon>
        <taxon>Pooideae</taxon>
        <taxon>Triticodae</taxon>
        <taxon>Triticeae</taxon>
        <taxon>Triticinae</taxon>
        <taxon>Triticum</taxon>
    </lineage>
</organism>
<evidence type="ECO:0000313" key="2">
    <source>
        <dbReference type="EnsemblPlants" id="TuG1812G0400000799.01.T01"/>
    </source>
</evidence>
<dbReference type="Proteomes" id="UP000015106">
    <property type="component" value="Chromosome 4"/>
</dbReference>
<reference evidence="3" key="1">
    <citation type="journal article" date="2013" name="Nature">
        <title>Draft genome of the wheat A-genome progenitor Triticum urartu.</title>
        <authorList>
            <person name="Ling H.Q."/>
            <person name="Zhao S."/>
            <person name="Liu D."/>
            <person name="Wang J."/>
            <person name="Sun H."/>
            <person name="Zhang C."/>
            <person name="Fan H."/>
            <person name="Li D."/>
            <person name="Dong L."/>
            <person name="Tao Y."/>
            <person name="Gao C."/>
            <person name="Wu H."/>
            <person name="Li Y."/>
            <person name="Cui Y."/>
            <person name="Guo X."/>
            <person name="Zheng S."/>
            <person name="Wang B."/>
            <person name="Yu K."/>
            <person name="Liang Q."/>
            <person name="Yang W."/>
            <person name="Lou X."/>
            <person name="Chen J."/>
            <person name="Feng M."/>
            <person name="Jian J."/>
            <person name="Zhang X."/>
            <person name="Luo G."/>
            <person name="Jiang Y."/>
            <person name="Liu J."/>
            <person name="Wang Z."/>
            <person name="Sha Y."/>
            <person name="Zhang B."/>
            <person name="Wu H."/>
            <person name="Tang D."/>
            <person name="Shen Q."/>
            <person name="Xue P."/>
            <person name="Zou S."/>
            <person name="Wang X."/>
            <person name="Liu X."/>
            <person name="Wang F."/>
            <person name="Yang Y."/>
            <person name="An X."/>
            <person name="Dong Z."/>
            <person name="Zhang K."/>
            <person name="Zhang X."/>
            <person name="Luo M.C."/>
            <person name="Dvorak J."/>
            <person name="Tong Y."/>
            <person name="Wang J."/>
            <person name="Yang H."/>
            <person name="Li Z."/>
            <person name="Wang D."/>
            <person name="Zhang A."/>
            <person name="Wang J."/>
        </authorList>
    </citation>
    <scope>NUCLEOTIDE SEQUENCE</scope>
    <source>
        <strain evidence="3">cv. G1812</strain>
    </source>
</reference>
<dbReference type="Gramene" id="TuG1812G0400000799.01.T01">
    <property type="protein sequence ID" value="TuG1812G0400000799.01.T01"/>
    <property type="gene ID" value="TuG1812G0400000799.01"/>
</dbReference>
<name>A0A8R7U571_TRIUA</name>
<evidence type="ECO:0000313" key="3">
    <source>
        <dbReference type="Proteomes" id="UP000015106"/>
    </source>
</evidence>
<proteinExistence type="predicted"/>